<accession>A0A358E127</accession>
<protein>
    <recommendedName>
        <fullName evidence="2">YHYH domain-containing protein</fullName>
    </recommendedName>
</protein>
<comment type="caution">
    <text evidence="4">The sequence shown here is derived from an EMBL/GenBank/DDBJ whole genome shotgun (WGS) entry which is preliminary data.</text>
</comment>
<organism evidence="4 6">
    <name type="scientific">Alteromonas australica</name>
    <dbReference type="NCBI Taxonomy" id="589873"/>
    <lineage>
        <taxon>Bacteria</taxon>
        <taxon>Pseudomonadati</taxon>
        <taxon>Pseudomonadota</taxon>
        <taxon>Gammaproteobacteria</taxon>
        <taxon>Alteromonadales</taxon>
        <taxon>Alteromonadaceae</taxon>
        <taxon>Alteromonas/Salinimonas group</taxon>
        <taxon>Alteromonas</taxon>
    </lineage>
</organism>
<dbReference type="EMBL" id="DNAN01000081">
    <property type="protein sequence ID" value="HAW74551.1"/>
    <property type="molecule type" value="Genomic_DNA"/>
</dbReference>
<evidence type="ECO:0000256" key="1">
    <source>
        <dbReference type="SAM" id="MobiDB-lite"/>
    </source>
</evidence>
<evidence type="ECO:0000313" key="5">
    <source>
        <dbReference type="Proteomes" id="UP000263517"/>
    </source>
</evidence>
<proteinExistence type="predicted"/>
<evidence type="ECO:0000313" key="3">
    <source>
        <dbReference type="EMBL" id="HAW74551.1"/>
    </source>
</evidence>
<feature type="compositionally biased region" description="Low complexity" evidence="1">
    <location>
        <begin position="291"/>
        <end position="302"/>
    </location>
</feature>
<name>A0A358E127_9ALTE</name>
<evidence type="ECO:0000313" key="4">
    <source>
        <dbReference type="EMBL" id="HBU51883.1"/>
    </source>
</evidence>
<dbReference type="EMBL" id="DONK01000171">
    <property type="protein sequence ID" value="HBU51883.1"/>
    <property type="molecule type" value="Genomic_DNA"/>
</dbReference>
<dbReference type="Pfam" id="PF14240">
    <property type="entry name" value="YHYH"/>
    <property type="match status" value="1"/>
</dbReference>
<feature type="region of interest" description="Disordered" evidence="1">
    <location>
        <begin position="291"/>
        <end position="310"/>
    </location>
</feature>
<gene>
    <name evidence="3" type="ORF">DCW74_02315</name>
    <name evidence="4" type="ORF">DEB45_11545</name>
</gene>
<dbReference type="InterPro" id="IPR025924">
    <property type="entry name" value="YHYH_dom"/>
</dbReference>
<feature type="domain" description="YHYH" evidence="2">
    <location>
        <begin position="135"/>
        <end position="238"/>
    </location>
</feature>
<dbReference type="Proteomes" id="UP000264779">
    <property type="component" value="Unassembled WGS sequence"/>
</dbReference>
<evidence type="ECO:0000259" key="2">
    <source>
        <dbReference type="Pfam" id="PF14240"/>
    </source>
</evidence>
<reference evidence="5 6" key="1">
    <citation type="journal article" date="2018" name="Nat. Biotechnol.">
        <title>A standardized bacterial taxonomy based on genome phylogeny substantially revises the tree of life.</title>
        <authorList>
            <person name="Parks D.H."/>
            <person name="Chuvochina M."/>
            <person name="Waite D.W."/>
            <person name="Rinke C."/>
            <person name="Skarshewski A."/>
            <person name="Chaumeil P.A."/>
            <person name="Hugenholtz P."/>
        </authorList>
    </citation>
    <scope>NUCLEOTIDE SEQUENCE [LARGE SCALE GENOMIC DNA]</scope>
    <source>
        <strain evidence="4">UBA11621</strain>
        <strain evidence="3">UBA11978</strain>
    </source>
</reference>
<sequence>MATIPMLVSAHVDPTKFTPSAFVEKPAVVECNLEDGSSAQCYKFTVAYQPEGLEIGPFCPSNIDEKGGIWDWDGEKAGLYRLDRDFFEMLADQGYRFYDKDGRIVISDPGSGQPPEADHTCLMATPDKDVTITMLLPIEPRMAEKALSLGTVAKVGVALDGVPIFADAPSVLDTGHLPALDVCGGHIDPGGWYHWHATSTDIATVEKTEGVAVNCALAQDASAAFGFAFDGFPMFGSLEADGSKPEGLDKCHGHMGETRLGKTYHYHASTEFPNLPTCLSGVVAENNFSTTSSTGIGSQGNTRRGPGQAMPPGFEEAAQILGVSTEDLMNALKGNGQRPNIAAAAEKLGVTEKALRSALPQPPQHAR</sequence>
<dbReference type="STRING" id="589873.EP12_02825"/>
<dbReference type="AlphaFoldDB" id="A0A358E127"/>
<dbReference type="Proteomes" id="UP000263517">
    <property type="component" value="Unassembled WGS sequence"/>
</dbReference>
<evidence type="ECO:0000313" key="6">
    <source>
        <dbReference type="Proteomes" id="UP000264779"/>
    </source>
</evidence>